<sequence length="655" mass="73587">MWSIFIWVTRRAPGLAMVFVIALAYYVITREAAASGFTLSRAEGESLSRPDRTAYTTPTSYRGGGIWTFIFAYYCLTIHLLVSAFPLRSMWAVFDISRCLERTASSKALKDYKMAHKRRGSFTSLSSSETLTSSKELPSPSSTASSESGDTETEYLGDTENGLDRIIHAIVIPNYKEEMDTLRETLDVLASHPLARDTYDVYLAMESREQNGDVKAMTIIQEFAKRFRSIDFTMHPSDIPGEASGKGSNMAWAGRKLSEKYPLSIRKDVIVTGIDADSHLSSNYFALLTNMHITNPDTATTTLYAAPIIFDRNAHEVPAIVRVADILWGAAGMSGLYRGSTIAPPTSVYSLPLQLVDRVGGWDCDSEAIGEDLHMYLKCFFALNGNLTVKTIHSPVSQSNVKGDGGEGVRRVYNDMTARYKQALRHMWGALDVGFGMRKFVELWQERKHTTRAFRPLHLALQHPNDSYIKNHLDADPEQPLESGIYSEVITETIKGPDWQRTFLLGHRLFEAHFLPLQMTIFVITSTLYMTVTDGGSDPHNVDWIFQICKVLRTVGLIECAFLLFLYERYHKIGATTREKEMQEAGLAKGMCFSHRSLKTNFVDYFVFPLVAPIYGSIPSAQAQVMHFFTHDLVYTVSKKVTRQRAKSFIAEVLS</sequence>
<reference evidence="1" key="1">
    <citation type="submission" date="2022-10" db="EMBL/GenBank/DDBJ databases">
        <title>Genome Sequence of Xylaria curta.</title>
        <authorList>
            <person name="Buettner E."/>
        </authorList>
    </citation>
    <scope>NUCLEOTIDE SEQUENCE</scope>
    <source>
        <strain evidence="1">Babe10</strain>
    </source>
</reference>
<gene>
    <name evidence="1" type="ORF">NUW58_g5579</name>
</gene>
<accession>A0ACC1P2F5</accession>
<evidence type="ECO:0000313" key="2">
    <source>
        <dbReference type="Proteomes" id="UP001143856"/>
    </source>
</evidence>
<comment type="caution">
    <text evidence="1">The sequence shown here is derived from an EMBL/GenBank/DDBJ whole genome shotgun (WGS) entry which is preliminary data.</text>
</comment>
<dbReference type="EMBL" id="JAPDGR010001118">
    <property type="protein sequence ID" value="KAJ2985351.1"/>
    <property type="molecule type" value="Genomic_DNA"/>
</dbReference>
<proteinExistence type="predicted"/>
<keyword evidence="2" id="KW-1185">Reference proteome</keyword>
<name>A0ACC1P2F5_9PEZI</name>
<protein>
    <submittedName>
        <fullName evidence="1">Uncharacterized protein</fullName>
    </submittedName>
</protein>
<evidence type="ECO:0000313" key="1">
    <source>
        <dbReference type="EMBL" id="KAJ2985351.1"/>
    </source>
</evidence>
<dbReference type="Proteomes" id="UP001143856">
    <property type="component" value="Unassembled WGS sequence"/>
</dbReference>
<organism evidence="1 2">
    <name type="scientific">Xylaria curta</name>
    <dbReference type="NCBI Taxonomy" id="42375"/>
    <lineage>
        <taxon>Eukaryota</taxon>
        <taxon>Fungi</taxon>
        <taxon>Dikarya</taxon>
        <taxon>Ascomycota</taxon>
        <taxon>Pezizomycotina</taxon>
        <taxon>Sordariomycetes</taxon>
        <taxon>Xylariomycetidae</taxon>
        <taxon>Xylariales</taxon>
        <taxon>Xylariaceae</taxon>
        <taxon>Xylaria</taxon>
    </lineage>
</organism>